<feature type="transmembrane region" description="Helical" evidence="1">
    <location>
        <begin position="12"/>
        <end position="31"/>
    </location>
</feature>
<dbReference type="RefSeq" id="WP_305895010.1">
    <property type="nucleotide sequence ID" value="NZ_JAUZVZ010000032.1"/>
</dbReference>
<protein>
    <submittedName>
        <fullName evidence="2">Type II secretion system protein</fullName>
    </submittedName>
</protein>
<evidence type="ECO:0000256" key="1">
    <source>
        <dbReference type="SAM" id="Phobius"/>
    </source>
</evidence>
<comment type="caution">
    <text evidence="2">The sequence shown here is derived from an EMBL/GenBank/DDBJ whole genome shotgun (WGS) entry which is preliminary data.</text>
</comment>
<organism evidence="2 3">
    <name type="scientific">Alkalimonas collagenimarina</name>
    <dbReference type="NCBI Taxonomy" id="400390"/>
    <lineage>
        <taxon>Bacteria</taxon>
        <taxon>Pseudomonadati</taxon>
        <taxon>Pseudomonadota</taxon>
        <taxon>Gammaproteobacteria</taxon>
        <taxon>Alkalimonas</taxon>
    </lineage>
</organism>
<reference evidence="2 3" key="1">
    <citation type="submission" date="2023-08" db="EMBL/GenBank/DDBJ databases">
        <authorList>
            <person name="Joshi A."/>
            <person name="Thite S."/>
        </authorList>
    </citation>
    <scope>NUCLEOTIDE SEQUENCE [LARGE SCALE GENOMIC DNA]</scope>
    <source>
        <strain evidence="2 3">AC40</strain>
    </source>
</reference>
<evidence type="ECO:0000313" key="3">
    <source>
        <dbReference type="Proteomes" id="UP001231616"/>
    </source>
</evidence>
<dbReference type="InterPro" id="IPR012902">
    <property type="entry name" value="N_methyl_site"/>
</dbReference>
<dbReference type="InterPro" id="IPR045584">
    <property type="entry name" value="Pilin-like"/>
</dbReference>
<dbReference type="EMBL" id="JAUZVZ010000032">
    <property type="protein sequence ID" value="MDP4537761.1"/>
    <property type="molecule type" value="Genomic_DNA"/>
</dbReference>
<gene>
    <name evidence="2" type="ORF">Q3O60_16380</name>
</gene>
<keyword evidence="3" id="KW-1185">Reference proteome</keyword>
<keyword evidence="1" id="KW-1133">Transmembrane helix</keyword>
<keyword evidence="1" id="KW-0472">Membrane</keyword>
<accession>A0ABT9H385</accession>
<dbReference type="SUPFAM" id="SSF54523">
    <property type="entry name" value="Pili subunits"/>
    <property type="match status" value="1"/>
</dbReference>
<dbReference type="Pfam" id="PF07963">
    <property type="entry name" value="N_methyl"/>
    <property type="match status" value="1"/>
</dbReference>
<dbReference type="NCBIfam" id="TIGR02532">
    <property type="entry name" value="IV_pilin_GFxxxE"/>
    <property type="match status" value="1"/>
</dbReference>
<proteinExistence type="predicted"/>
<sequence length="151" mass="16034">MSRQCPEPKGFTLIELVVVMVLLGILAVTLLPRFFTSSGTAEYGYRDQALAIMRLVQLQAMQCTDSTSGLCPPQQLQIASNRLGSSSACINDARHLCIAARDPVVLAASFSTLSFDSMGRPLGCGGACTLQVQGSVSLGICIESEGYIRPC</sequence>
<dbReference type="PROSITE" id="PS00409">
    <property type="entry name" value="PROKAR_NTER_METHYL"/>
    <property type="match status" value="1"/>
</dbReference>
<name>A0ABT9H385_9GAMM</name>
<dbReference type="Gene3D" id="3.30.700.10">
    <property type="entry name" value="Glycoprotein, Type 4 Pilin"/>
    <property type="match status" value="1"/>
</dbReference>
<keyword evidence="1" id="KW-0812">Transmembrane</keyword>
<dbReference type="Proteomes" id="UP001231616">
    <property type="component" value="Unassembled WGS sequence"/>
</dbReference>
<evidence type="ECO:0000313" key="2">
    <source>
        <dbReference type="EMBL" id="MDP4537761.1"/>
    </source>
</evidence>